<keyword evidence="2" id="KW-1133">Transmembrane helix</keyword>
<reference evidence="4 5" key="1">
    <citation type="submission" date="2019-02" db="EMBL/GenBank/DDBJ databases">
        <title>Deep-cultivation of Planctomycetes and their phenomic and genomic characterization uncovers novel biology.</title>
        <authorList>
            <person name="Wiegand S."/>
            <person name="Jogler M."/>
            <person name="Boedeker C."/>
            <person name="Pinto D."/>
            <person name="Vollmers J."/>
            <person name="Rivas-Marin E."/>
            <person name="Kohn T."/>
            <person name="Peeters S.H."/>
            <person name="Heuer A."/>
            <person name="Rast P."/>
            <person name="Oberbeckmann S."/>
            <person name="Bunk B."/>
            <person name="Jeske O."/>
            <person name="Meyerdierks A."/>
            <person name="Storesund J.E."/>
            <person name="Kallscheuer N."/>
            <person name="Luecker S."/>
            <person name="Lage O.M."/>
            <person name="Pohl T."/>
            <person name="Merkel B.J."/>
            <person name="Hornburger P."/>
            <person name="Mueller R.-W."/>
            <person name="Bruemmer F."/>
            <person name="Labrenz M."/>
            <person name="Spormann A.M."/>
            <person name="Op den Camp H."/>
            <person name="Overmann J."/>
            <person name="Amann R."/>
            <person name="Jetten M.S.M."/>
            <person name="Mascher T."/>
            <person name="Medema M.H."/>
            <person name="Devos D.P."/>
            <person name="Kaster A.-K."/>
            <person name="Ovreas L."/>
            <person name="Rohde M."/>
            <person name="Galperin M.Y."/>
            <person name="Jogler C."/>
        </authorList>
    </citation>
    <scope>NUCLEOTIDE SEQUENCE [LARGE SCALE GENOMIC DNA]</scope>
    <source>
        <strain evidence="4 5">Pan181</strain>
    </source>
</reference>
<feature type="transmembrane region" description="Helical" evidence="2">
    <location>
        <begin position="51"/>
        <end position="72"/>
    </location>
</feature>
<feature type="transmembrane region" description="Helical" evidence="2">
    <location>
        <begin position="20"/>
        <end position="39"/>
    </location>
</feature>
<dbReference type="SUPFAM" id="SSF50998">
    <property type="entry name" value="Quinoprotein alcohol dehydrogenase-like"/>
    <property type="match status" value="1"/>
</dbReference>
<sequence>MSSEPAEVTTNKPRAWWRRYFPLCWWALMLLLAALVLVLGSHGMESDRQTVALIAIANLSFLVPLGWLLFAWPPVKQLGYWPRWGLRLLVAALLVLGFMSIDVQYDGDGNWRQVRFAWQAAPDEQLAELSGNQVASGWQTTPNDYPGFLGGRYWAEATNVTLSGDWQAIPPEMMWKQDIGAGWSAFAVVGDYAVTQEQRGDQELVSCYHIDDGNVVWTHADTSRHDPGDVGGGMGGVGPRATPTLHEGRVYTMGATGIVNCLDSETGDVIWSHNMPDEYQVEPLLWGNSSSPLIVPEQNLVVIAAGQAAEDYMNSLYAFDLATGKIQWSTGPPTTSYASPVLATIGGVLQVVHVNESSVGGYRVTDGEELWRFEQPGSSSADASCSQAIPLPNDQVLVSKGYGVGARLVQISKSNDGSFEATTIWEKRVLKTKLSNLVIRDGYAYGLDHTLLSCVEIETGKVAWKKRRNPNFGHGQLLLVGDYLFAITEQGEGVLLDCTPEKYSEVAHLQMLTDEGITWNNPALSGDRLLVRNNLEAACYRLPTASEPPTAGESASESPADTL</sequence>
<keyword evidence="2" id="KW-0472">Membrane</keyword>
<dbReference type="EMBL" id="CP036278">
    <property type="protein sequence ID" value="QDU55128.1"/>
    <property type="molecule type" value="Genomic_DNA"/>
</dbReference>
<dbReference type="Proteomes" id="UP000315750">
    <property type="component" value="Chromosome"/>
</dbReference>
<dbReference type="KEGG" id="amuc:Pan181_13140"/>
<dbReference type="InterPro" id="IPR011047">
    <property type="entry name" value="Quinoprotein_ADH-like_sf"/>
</dbReference>
<feature type="compositionally biased region" description="Polar residues" evidence="1">
    <location>
        <begin position="553"/>
        <end position="563"/>
    </location>
</feature>
<evidence type="ECO:0000259" key="3">
    <source>
        <dbReference type="Pfam" id="PF13360"/>
    </source>
</evidence>
<evidence type="ECO:0000313" key="4">
    <source>
        <dbReference type="EMBL" id="QDU55128.1"/>
    </source>
</evidence>
<protein>
    <submittedName>
        <fullName evidence="4">Outer membrane biogenesis protein BamB</fullName>
    </submittedName>
</protein>
<feature type="region of interest" description="Disordered" evidence="1">
    <location>
        <begin position="543"/>
        <end position="563"/>
    </location>
</feature>
<dbReference type="PANTHER" id="PTHR34512">
    <property type="entry name" value="CELL SURFACE PROTEIN"/>
    <property type="match status" value="1"/>
</dbReference>
<keyword evidence="5" id="KW-1185">Reference proteome</keyword>
<evidence type="ECO:0000313" key="5">
    <source>
        <dbReference type="Proteomes" id="UP000315750"/>
    </source>
</evidence>
<organism evidence="4 5">
    <name type="scientific">Aeoliella mucimassa</name>
    <dbReference type="NCBI Taxonomy" id="2527972"/>
    <lineage>
        <taxon>Bacteria</taxon>
        <taxon>Pseudomonadati</taxon>
        <taxon>Planctomycetota</taxon>
        <taxon>Planctomycetia</taxon>
        <taxon>Pirellulales</taxon>
        <taxon>Lacipirellulaceae</taxon>
        <taxon>Aeoliella</taxon>
    </lineage>
</organism>
<dbReference type="AlphaFoldDB" id="A0A518AK67"/>
<feature type="transmembrane region" description="Helical" evidence="2">
    <location>
        <begin position="84"/>
        <end position="105"/>
    </location>
</feature>
<dbReference type="InterPro" id="IPR015943">
    <property type="entry name" value="WD40/YVTN_repeat-like_dom_sf"/>
</dbReference>
<keyword evidence="2" id="KW-0812">Transmembrane</keyword>
<dbReference type="PANTHER" id="PTHR34512:SF30">
    <property type="entry name" value="OUTER MEMBRANE PROTEIN ASSEMBLY FACTOR BAMB"/>
    <property type="match status" value="1"/>
</dbReference>
<evidence type="ECO:0000256" key="1">
    <source>
        <dbReference type="SAM" id="MobiDB-lite"/>
    </source>
</evidence>
<feature type="domain" description="Pyrrolo-quinoline quinone repeat" evidence="3">
    <location>
        <begin position="203"/>
        <end position="465"/>
    </location>
</feature>
<evidence type="ECO:0000256" key="2">
    <source>
        <dbReference type="SAM" id="Phobius"/>
    </source>
</evidence>
<accession>A0A518AK67</accession>
<dbReference type="RefSeq" id="WP_145246025.1">
    <property type="nucleotide sequence ID" value="NZ_CP036278.1"/>
</dbReference>
<gene>
    <name evidence="4" type="ORF">Pan181_13140</name>
</gene>
<dbReference type="Pfam" id="PF13360">
    <property type="entry name" value="PQQ_2"/>
    <property type="match status" value="1"/>
</dbReference>
<dbReference type="Gene3D" id="2.130.10.10">
    <property type="entry name" value="YVTN repeat-like/Quinoprotein amine dehydrogenase"/>
    <property type="match status" value="1"/>
</dbReference>
<proteinExistence type="predicted"/>
<dbReference type="InterPro" id="IPR002372">
    <property type="entry name" value="PQQ_rpt_dom"/>
</dbReference>
<name>A0A518AK67_9BACT</name>
<dbReference type="OrthoDB" id="7051554at2"/>